<name>A0ABZ3DN74_9BURK</name>
<reference evidence="1 2" key="1">
    <citation type="submission" date="2022-10" db="EMBL/GenBank/DDBJ databases">
        <title>Genomic of Burkholderia cepacia PN-1.</title>
        <authorList>
            <person name="Yang Y."/>
            <person name="Guan H."/>
            <person name="Huang J."/>
        </authorList>
    </citation>
    <scope>NUCLEOTIDE SEQUENCE [LARGE SCALE GENOMIC DNA]</scope>
    <source>
        <strain evidence="1 2">PN-1</strain>
    </source>
</reference>
<sequence>MENQWHWDAVGDVDIGVVVGWAVSEGARPSGRFDFNLKFRDRKTQNVVGPIYVRNLSTAKDYSTAAEALEAGRSAGASLAPEIANQYFNRP</sequence>
<gene>
    <name evidence="1" type="ORF">OHZ10_29425</name>
</gene>
<accession>A0ABZ3DN74</accession>
<evidence type="ECO:0000313" key="2">
    <source>
        <dbReference type="Proteomes" id="UP001448498"/>
    </source>
</evidence>
<evidence type="ECO:0000313" key="1">
    <source>
        <dbReference type="EMBL" id="XAE50613.1"/>
    </source>
</evidence>
<dbReference type="EMBL" id="CP109822">
    <property type="protein sequence ID" value="XAE50613.1"/>
    <property type="molecule type" value="Genomic_DNA"/>
</dbReference>
<organism evidence="1 2">
    <name type="scientific">Burkholderia arboris</name>
    <dbReference type="NCBI Taxonomy" id="488730"/>
    <lineage>
        <taxon>Bacteria</taxon>
        <taxon>Pseudomonadati</taxon>
        <taxon>Pseudomonadota</taxon>
        <taxon>Betaproteobacteria</taxon>
        <taxon>Burkholderiales</taxon>
        <taxon>Burkholderiaceae</taxon>
        <taxon>Burkholderia</taxon>
        <taxon>Burkholderia cepacia complex</taxon>
    </lineage>
</organism>
<evidence type="ECO:0008006" key="3">
    <source>
        <dbReference type="Google" id="ProtNLM"/>
    </source>
</evidence>
<proteinExistence type="predicted"/>
<dbReference type="RefSeq" id="WP_342705201.1">
    <property type="nucleotide sequence ID" value="NZ_CP109822.1"/>
</dbReference>
<dbReference type="Proteomes" id="UP001448498">
    <property type="component" value="Chromosome 3"/>
</dbReference>
<keyword evidence="2" id="KW-1185">Reference proteome</keyword>
<protein>
    <recommendedName>
        <fullName evidence="3">Lipoprotein</fullName>
    </recommendedName>
</protein>